<dbReference type="Gene3D" id="3.40.50.11340">
    <property type="match status" value="1"/>
</dbReference>
<dbReference type="EMBL" id="JAYMYQ010000004">
    <property type="protein sequence ID" value="KAK7339383.1"/>
    <property type="molecule type" value="Genomic_DNA"/>
</dbReference>
<proteinExistence type="predicted"/>
<dbReference type="AlphaFoldDB" id="A0AAN9LTS3"/>
<dbReference type="PANTHER" id="PTHR36050:SF1">
    <property type="entry name" value="O-FUCOSYLTRANSFERASE 30"/>
    <property type="match status" value="1"/>
</dbReference>
<dbReference type="Gene3D" id="3.40.50.11350">
    <property type="match status" value="1"/>
</dbReference>
<keyword evidence="1" id="KW-0812">Transmembrane</keyword>
<reference evidence="2 3" key="1">
    <citation type="submission" date="2024-01" db="EMBL/GenBank/DDBJ databases">
        <title>The genomes of 5 underutilized Papilionoideae crops provide insights into root nodulation and disease resistanc.</title>
        <authorList>
            <person name="Jiang F."/>
        </authorList>
    </citation>
    <scope>NUCLEOTIDE SEQUENCE [LARGE SCALE GENOMIC DNA]</scope>
    <source>
        <strain evidence="2">LVBAO_FW01</strain>
        <tissue evidence="2">Leaves</tissue>
    </source>
</reference>
<evidence type="ECO:0000313" key="3">
    <source>
        <dbReference type="Proteomes" id="UP001367508"/>
    </source>
</evidence>
<evidence type="ECO:0000313" key="2">
    <source>
        <dbReference type="EMBL" id="KAK7339383.1"/>
    </source>
</evidence>
<accession>A0AAN9LTS3</accession>
<organism evidence="2 3">
    <name type="scientific">Canavalia gladiata</name>
    <name type="common">Sword bean</name>
    <name type="synonym">Dolichos gladiatus</name>
    <dbReference type="NCBI Taxonomy" id="3824"/>
    <lineage>
        <taxon>Eukaryota</taxon>
        <taxon>Viridiplantae</taxon>
        <taxon>Streptophyta</taxon>
        <taxon>Embryophyta</taxon>
        <taxon>Tracheophyta</taxon>
        <taxon>Spermatophyta</taxon>
        <taxon>Magnoliopsida</taxon>
        <taxon>eudicotyledons</taxon>
        <taxon>Gunneridae</taxon>
        <taxon>Pentapetalae</taxon>
        <taxon>rosids</taxon>
        <taxon>fabids</taxon>
        <taxon>Fabales</taxon>
        <taxon>Fabaceae</taxon>
        <taxon>Papilionoideae</taxon>
        <taxon>50 kb inversion clade</taxon>
        <taxon>NPAAA clade</taxon>
        <taxon>indigoferoid/millettioid clade</taxon>
        <taxon>Phaseoleae</taxon>
        <taxon>Canavalia</taxon>
    </lineage>
</organism>
<evidence type="ECO:0008006" key="4">
    <source>
        <dbReference type="Google" id="ProtNLM"/>
    </source>
</evidence>
<dbReference type="Proteomes" id="UP001367508">
    <property type="component" value="Unassembled WGS sequence"/>
</dbReference>
<feature type="transmembrane region" description="Helical" evidence="1">
    <location>
        <begin position="12"/>
        <end position="32"/>
    </location>
</feature>
<keyword evidence="1" id="KW-0472">Membrane</keyword>
<keyword evidence="1" id="KW-1133">Transmembrane helix</keyword>
<comment type="caution">
    <text evidence="2">The sequence shown here is derived from an EMBL/GenBank/DDBJ whole genome shotgun (WGS) entry which is preliminary data.</text>
</comment>
<name>A0AAN9LTS3_CANGL</name>
<dbReference type="PANTHER" id="PTHR36050">
    <property type="entry name" value="O-FUCOSYLTRANSFERASE 30"/>
    <property type="match status" value="1"/>
</dbReference>
<keyword evidence="3" id="KW-1185">Reference proteome</keyword>
<evidence type="ECO:0000256" key="1">
    <source>
        <dbReference type="SAM" id="Phobius"/>
    </source>
</evidence>
<dbReference type="InterPro" id="IPR046342">
    <property type="entry name" value="CBS_dom_sf"/>
</dbReference>
<sequence length="688" mass="77539">MLSRRKPLQRFPLIPVSVLIMFLSFLFLYLYYQKSDSQFPELSKTSTIYASQCSHQALALGEKFMWYAPHSGFSNQLSEFKNAVVMAGILNRTLVVPPILDHHAVALGSCPKFRVVDPKDIRISVWDHVIELIRSGRYISIAEIVDVSSLVSSSIVRVIDLRDFVSIWCDVSLDLACLNDTKLQPTVSKSLKQCGSLLAGIHGSVENCIYAINEDCRTTVWTYHEDGHEDGMLDSFQPDEQLRQKKKISYIRRRKDVFKTLGPGSEVEPSSLLAFGSLFSAPYKGSELYVDLHESHQDQRFLSLMEKIQFLPFVPEIVMAGKEFAKATIKAPFLCAQLRLLDGQFKNHQKATFHGLKQRIESLRQKGPTPIHIFVMTDLPRDNWRDTYLGDLISDTHNYKVYFLREDDELLRQAAIKLMAAGHGQRFITNSDNTIGKKYCSNQRLPDLLLYVEQTVCICASLGFVGTPGSTIAENIELLRKFSSRDTHSTVKTIVLILVPYNTWSSIADAGNSSTSLSVSTSNVSKQILFLTSRYETHVLRSGSSWQKMTVNTVIEEIAKDATTPISKAFSLDLDATLRLKTSNSIRIMDHSRVPVYAGDKTNIIRLMVDAKAVALLKRMLTRKILHVSENMPLNDILNESQKSHIALMELITKSAHCISCICCKLLNQLLCSLNRSNSLILCLDEEI</sequence>
<protein>
    <recommendedName>
        <fullName evidence="4">O-fucosyltransferase family protein</fullName>
    </recommendedName>
</protein>
<gene>
    <name evidence="2" type="ORF">VNO77_20046</name>
</gene>
<dbReference type="Gene3D" id="3.10.580.10">
    <property type="entry name" value="CBS-domain"/>
    <property type="match status" value="1"/>
</dbReference>